<feature type="transmembrane region" description="Helical" evidence="7">
    <location>
        <begin position="113"/>
        <end position="129"/>
    </location>
</feature>
<dbReference type="InterPro" id="IPR003004">
    <property type="entry name" value="GspF/PilC"/>
</dbReference>
<comment type="similarity">
    <text evidence="2">Belongs to the GSP F family.</text>
</comment>
<feature type="transmembrane region" description="Helical" evidence="7">
    <location>
        <begin position="141"/>
        <end position="160"/>
    </location>
</feature>
<dbReference type="EMBL" id="BMED01000006">
    <property type="protein sequence ID" value="GGC95469.1"/>
    <property type="molecule type" value="Genomic_DNA"/>
</dbReference>
<keyword evidence="6 7" id="KW-0472">Membrane</keyword>
<comment type="caution">
    <text evidence="9">The sequence shown here is derived from an EMBL/GenBank/DDBJ whole genome shotgun (WGS) entry which is preliminary data.</text>
</comment>
<proteinExistence type="inferred from homology"/>
<comment type="subcellular location">
    <subcellularLocation>
        <location evidence="1">Cell membrane</location>
        <topology evidence="1">Multi-pass membrane protein</topology>
    </subcellularLocation>
</comment>
<keyword evidence="4 7" id="KW-0812">Transmembrane</keyword>
<dbReference type="GO" id="GO:0005886">
    <property type="term" value="C:plasma membrane"/>
    <property type="evidence" value="ECO:0007669"/>
    <property type="project" value="UniProtKB-SubCell"/>
</dbReference>
<reference evidence="9" key="2">
    <citation type="submission" date="2020-09" db="EMBL/GenBank/DDBJ databases">
        <authorList>
            <person name="Sun Q."/>
            <person name="Zhou Y."/>
        </authorList>
    </citation>
    <scope>NUCLEOTIDE SEQUENCE</scope>
    <source>
        <strain evidence="9">CGMCC 1.10998</strain>
    </source>
</reference>
<name>A0A916UZE3_9BURK</name>
<organism evidence="9 10">
    <name type="scientific">Undibacterium terreum</name>
    <dbReference type="NCBI Taxonomy" id="1224302"/>
    <lineage>
        <taxon>Bacteria</taxon>
        <taxon>Pseudomonadati</taxon>
        <taxon>Pseudomonadota</taxon>
        <taxon>Betaproteobacteria</taxon>
        <taxon>Burkholderiales</taxon>
        <taxon>Oxalobacteraceae</taxon>
        <taxon>Undibacterium</taxon>
    </lineage>
</organism>
<keyword evidence="5 7" id="KW-1133">Transmembrane helix</keyword>
<evidence type="ECO:0000313" key="9">
    <source>
        <dbReference type="EMBL" id="GGC95469.1"/>
    </source>
</evidence>
<dbReference type="InterPro" id="IPR018076">
    <property type="entry name" value="T2SS_GspF_dom"/>
</dbReference>
<dbReference type="InterPro" id="IPR042094">
    <property type="entry name" value="T2SS_GspF_sf"/>
</dbReference>
<dbReference type="PANTHER" id="PTHR30012">
    <property type="entry name" value="GENERAL SECRETION PATHWAY PROTEIN"/>
    <property type="match status" value="1"/>
</dbReference>
<keyword evidence="3" id="KW-1003">Cell membrane</keyword>
<dbReference type="Gene3D" id="1.20.81.30">
    <property type="entry name" value="Type II secretion system (T2SS), domain F"/>
    <property type="match status" value="2"/>
</dbReference>
<evidence type="ECO:0000256" key="7">
    <source>
        <dbReference type="SAM" id="Phobius"/>
    </source>
</evidence>
<dbReference type="Proteomes" id="UP000637423">
    <property type="component" value="Unassembled WGS sequence"/>
</dbReference>
<evidence type="ECO:0000256" key="3">
    <source>
        <dbReference type="ARBA" id="ARBA00022475"/>
    </source>
</evidence>
<accession>A0A916UZE3</accession>
<feature type="domain" description="Type II secretion system protein GspF" evidence="8">
    <location>
        <begin position="201"/>
        <end position="303"/>
    </location>
</feature>
<protein>
    <recommendedName>
        <fullName evidence="8">Type II secretion system protein GspF domain-containing protein</fullName>
    </recommendedName>
</protein>
<dbReference type="Pfam" id="PF00482">
    <property type="entry name" value="T2SSF"/>
    <property type="match status" value="2"/>
</dbReference>
<evidence type="ECO:0000256" key="4">
    <source>
        <dbReference type="ARBA" id="ARBA00022692"/>
    </source>
</evidence>
<dbReference type="RefSeq" id="WP_188568725.1">
    <property type="nucleotide sequence ID" value="NZ_BMED01000006.1"/>
</dbReference>
<dbReference type="AlphaFoldDB" id="A0A916UZE3"/>
<gene>
    <name evidence="9" type="ORF">GCM10011396_48540</name>
</gene>
<feature type="domain" description="Type II secretion system protein GspF" evidence="8">
    <location>
        <begin position="19"/>
        <end position="126"/>
    </location>
</feature>
<evidence type="ECO:0000256" key="1">
    <source>
        <dbReference type="ARBA" id="ARBA00004651"/>
    </source>
</evidence>
<feature type="transmembrane region" description="Helical" evidence="7">
    <location>
        <begin position="305"/>
        <end position="324"/>
    </location>
</feature>
<sequence>MQTPSQRPLSLAIRADIFTHLAAMEKAGLPADKAYSLLKLAPAAQPRLALARKLMARGMNPASAGDSSGLFTPMEVNLLHAAFAAGSPAPVYKRLADTYAYKLKLEKAVKSRMNLPALMLILALFVQPLPRLISGMLSSFAYLRLCLQPLIVIGLLYFLYLQVRGWRQHSGATALRLSMDSLLLGLPVFGTMHLRRNARDFFENLGMLLEAGLPMFEALPKASDAVSNYVIRADYEKLLPAMQRGDTLAQAVAGIRYAGERHIVGFIQTGEASGSLPEMLARHSKGESEAIDHFQQQVADWLPRLAYSAVAVWMAYGILSTSVFKPPAL</sequence>
<dbReference type="PANTHER" id="PTHR30012:SF0">
    <property type="entry name" value="TYPE II SECRETION SYSTEM PROTEIN F-RELATED"/>
    <property type="match status" value="1"/>
</dbReference>
<evidence type="ECO:0000256" key="5">
    <source>
        <dbReference type="ARBA" id="ARBA00022989"/>
    </source>
</evidence>
<evidence type="ECO:0000259" key="8">
    <source>
        <dbReference type="Pfam" id="PF00482"/>
    </source>
</evidence>
<evidence type="ECO:0000256" key="6">
    <source>
        <dbReference type="ARBA" id="ARBA00023136"/>
    </source>
</evidence>
<evidence type="ECO:0000256" key="2">
    <source>
        <dbReference type="ARBA" id="ARBA00005745"/>
    </source>
</evidence>
<keyword evidence="10" id="KW-1185">Reference proteome</keyword>
<reference evidence="9" key="1">
    <citation type="journal article" date="2014" name="Int. J. Syst. Evol. Microbiol.">
        <title>Complete genome sequence of Corynebacterium casei LMG S-19264T (=DSM 44701T), isolated from a smear-ripened cheese.</title>
        <authorList>
            <consortium name="US DOE Joint Genome Institute (JGI-PGF)"/>
            <person name="Walter F."/>
            <person name="Albersmeier A."/>
            <person name="Kalinowski J."/>
            <person name="Ruckert C."/>
        </authorList>
    </citation>
    <scope>NUCLEOTIDE SEQUENCE</scope>
    <source>
        <strain evidence="9">CGMCC 1.10998</strain>
    </source>
</reference>
<evidence type="ECO:0000313" key="10">
    <source>
        <dbReference type="Proteomes" id="UP000637423"/>
    </source>
</evidence>